<dbReference type="EMBL" id="BK015765">
    <property type="protein sequence ID" value="DAE23991.1"/>
    <property type="molecule type" value="Genomic_DNA"/>
</dbReference>
<feature type="transmembrane region" description="Helical" evidence="1">
    <location>
        <begin position="59"/>
        <end position="80"/>
    </location>
</feature>
<sequence>MDLTKYITENNVILIPVLYVVGIFFKSTPLIKDWLIPWLIVILSIIFSVALGLRANASIIDGVIQGILIAGVTVLGNQLIKQSMKKSV</sequence>
<feature type="transmembrane region" description="Helical" evidence="1">
    <location>
        <begin position="34"/>
        <end position="53"/>
    </location>
</feature>
<dbReference type="InterPro" id="IPR032111">
    <property type="entry name" value="Clostridium_phage_holin"/>
</dbReference>
<keyword evidence="1" id="KW-0472">Membrane</keyword>
<reference evidence="2" key="1">
    <citation type="journal article" date="2021" name="Proc. Natl. Acad. Sci. U.S.A.">
        <title>A Catalog of Tens of Thousands of Viruses from Human Metagenomes Reveals Hidden Associations with Chronic Diseases.</title>
        <authorList>
            <person name="Tisza M.J."/>
            <person name="Buck C.B."/>
        </authorList>
    </citation>
    <scope>NUCLEOTIDE SEQUENCE</scope>
    <source>
        <strain evidence="2">CtoiA13</strain>
    </source>
</reference>
<feature type="transmembrane region" description="Helical" evidence="1">
    <location>
        <begin position="6"/>
        <end position="25"/>
    </location>
</feature>
<dbReference type="Pfam" id="PF16079">
    <property type="entry name" value="Phage_holin_5_2"/>
    <property type="match status" value="1"/>
</dbReference>
<protein>
    <submittedName>
        <fullName evidence="2">Holin</fullName>
    </submittedName>
</protein>
<proteinExistence type="predicted"/>
<accession>A0A8S5QXI5</accession>
<keyword evidence="1" id="KW-1133">Transmembrane helix</keyword>
<organism evidence="2">
    <name type="scientific">Siphoviridae sp. ctoiA13</name>
    <dbReference type="NCBI Taxonomy" id="2826462"/>
    <lineage>
        <taxon>Viruses</taxon>
        <taxon>Duplodnaviria</taxon>
        <taxon>Heunggongvirae</taxon>
        <taxon>Uroviricota</taxon>
        <taxon>Caudoviricetes</taxon>
    </lineage>
</organism>
<evidence type="ECO:0000256" key="1">
    <source>
        <dbReference type="SAM" id="Phobius"/>
    </source>
</evidence>
<name>A0A8S5QXI5_9CAUD</name>
<keyword evidence="1" id="KW-0812">Transmembrane</keyword>
<evidence type="ECO:0000313" key="2">
    <source>
        <dbReference type="EMBL" id="DAE23991.1"/>
    </source>
</evidence>